<feature type="coiled-coil region" evidence="1">
    <location>
        <begin position="450"/>
        <end position="477"/>
    </location>
</feature>
<feature type="region of interest" description="Disordered" evidence="2">
    <location>
        <begin position="85"/>
        <end position="113"/>
    </location>
</feature>
<sequence length="539" mass="63437">MNKKGNILGMKSFYIKFGSLVIFIISCSQATQENLAWEKAFGIQKSTNSIYSFKGKQSQLYKTRKGKRNATEKIKEKALELEKKTQEAKKQDKKAQESQRLKSELELEKKTQETQQLESELELARKKQEEIMTAKLQAEKEQEAQRLKSELELELELARKKQEEIMTAKVREAEQKKQQLKLEKQIAAKGIIAIEEKIEELKSKLLKTKEEEALKEEAYSKASYKLEEAEKTENEEEKIRAQQEKELASLKRNELKYERSTIEQALEDTEERLKSEQAKLLYAQSGILQDEIKEKEAILNEFFQLTSQIFNNGSQKNSLTLTESNQNEQFSASYDHGMGRPLVSFSILKERDCSFFFKYFDYHSIFAIFNYNKDRLYPILLGLTRVYNAYQELNKKSFKIHYLDETYNKIKELSNVASNFLSKINSMIPNSLKYRITLYKIHSNIHKVKINATIEELSNMKNKIEKWIQKLFETANEIHRRVNSVKFQEFNVLPETEEYYQVFKSINDDDNLQQEIEITKNYLDEFTEYAHPIIKRVIS</sequence>
<protein>
    <submittedName>
        <fullName evidence="3">Uncharacterized protein</fullName>
    </submittedName>
</protein>
<dbReference type="PROSITE" id="PS51257">
    <property type="entry name" value="PROKAR_LIPOPROTEIN"/>
    <property type="match status" value="1"/>
</dbReference>
<evidence type="ECO:0000313" key="4">
    <source>
        <dbReference type="Proteomes" id="UP000019148"/>
    </source>
</evidence>
<name>W6TKS1_9SPIR</name>
<dbReference type="PATRIC" id="fig|1432657.3.peg.1089"/>
<feature type="compositionally biased region" description="Basic and acidic residues" evidence="2">
    <location>
        <begin position="85"/>
        <end position="112"/>
    </location>
</feature>
<proteinExistence type="predicted"/>
<dbReference type="EMBL" id="AZIT01000002">
    <property type="protein sequence ID" value="ETZ17909.1"/>
    <property type="molecule type" value="Genomic_DNA"/>
</dbReference>
<dbReference type="AlphaFoldDB" id="W6TKS1"/>
<keyword evidence="1" id="KW-0175">Coiled coil</keyword>
<evidence type="ECO:0000256" key="2">
    <source>
        <dbReference type="SAM" id="MobiDB-lite"/>
    </source>
</evidence>
<reference evidence="3 4" key="1">
    <citation type="submission" date="2013-12" db="EMBL/GenBank/DDBJ databases">
        <title>Comparative genomics of relapsing fever spirochetes.</title>
        <authorList>
            <person name="Schwan T.G."/>
            <person name="Raffel S.J."/>
            <person name="Porcella S.F."/>
        </authorList>
    </citation>
    <scope>NUCLEOTIDE SEQUENCE [LARGE SCALE GENOMIC DNA]</scope>
    <source>
        <strain evidence="3 4">CR2A</strain>
    </source>
</reference>
<comment type="caution">
    <text evidence="3">The sequence shown here is derived from an EMBL/GenBank/DDBJ whole genome shotgun (WGS) entry which is preliminary data.</text>
</comment>
<dbReference type="Proteomes" id="UP000019148">
    <property type="component" value="Unassembled WGS sequence"/>
</dbReference>
<gene>
    <name evidence="3" type="ORF">BDCR2A_01104</name>
</gene>
<evidence type="ECO:0000256" key="1">
    <source>
        <dbReference type="SAM" id="Coils"/>
    </source>
</evidence>
<evidence type="ECO:0000313" key="3">
    <source>
        <dbReference type="EMBL" id="ETZ17909.1"/>
    </source>
</evidence>
<organism evidence="3 4">
    <name type="scientific">Borrelia duttonii CR2A</name>
    <dbReference type="NCBI Taxonomy" id="1432657"/>
    <lineage>
        <taxon>Bacteria</taxon>
        <taxon>Pseudomonadati</taxon>
        <taxon>Spirochaetota</taxon>
        <taxon>Spirochaetia</taxon>
        <taxon>Spirochaetales</taxon>
        <taxon>Borreliaceae</taxon>
        <taxon>Borrelia</taxon>
    </lineage>
</organism>
<accession>W6TKS1</accession>